<dbReference type="AlphaFoldDB" id="A0A917UVI4"/>
<dbReference type="PANTHER" id="PTHR23517">
    <property type="entry name" value="RESISTANCE PROTEIN MDTM, PUTATIVE-RELATED-RELATED"/>
    <property type="match status" value="1"/>
</dbReference>
<feature type="transmembrane region" description="Helical" evidence="7">
    <location>
        <begin position="81"/>
        <end position="107"/>
    </location>
</feature>
<feature type="domain" description="Major facilitator superfamily (MFS) profile" evidence="8">
    <location>
        <begin position="15"/>
        <end position="396"/>
    </location>
</feature>
<feature type="transmembrane region" description="Helical" evidence="7">
    <location>
        <begin position="279"/>
        <end position="299"/>
    </location>
</feature>
<comment type="caution">
    <text evidence="9">The sequence shown here is derived from an EMBL/GenBank/DDBJ whole genome shotgun (WGS) entry which is preliminary data.</text>
</comment>
<evidence type="ECO:0000256" key="4">
    <source>
        <dbReference type="ARBA" id="ARBA00022692"/>
    </source>
</evidence>
<dbReference type="RefSeq" id="WP_229671676.1">
    <property type="nucleotide sequence ID" value="NZ_BMNQ01000006.1"/>
</dbReference>
<organism evidence="9 10">
    <name type="scientific">Lentibacillus kapialis</name>
    <dbReference type="NCBI Taxonomy" id="340214"/>
    <lineage>
        <taxon>Bacteria</taxon>
        <taxon>Bacillati</taxon>
        <taxon>Bacillota</taxon>
        <taxon>Bacilli</taxon>
        <taxon>Bacillales</taxon>
        <taxon>Bacillaceae</taxon>
        <taxon>Lentibacillus</taxon>
    </lineage>
</organism>
<evidence type="ECO:0000256" key="2">
    <source>
        <dbReference type="ARBA" id="ARBA00022448"/>
    </source>
</evidence>
<dbReference type="PANTHER" id="PTHR23517:SF13">
    <property type="entry name" value="MAJOR FACILITATOR SUPERFAMILY MFS_1"/>
    <property type="match status" value="1"/>
</dbReference>
<feature type="transmembrane region" description="Helical" evidence="7">
    <location>
        <begin position="44"/>
        <end position="69"/>
    </location>
</feature>
<keyword evidence="6 7" id="KW-0472">Membrane</keyword>
<dbReference type="GO" id="GO:0005886">
    <property type="term" value="C:plasma membrane"/>
    <property type="evidence" value="ECO:0007669"/>
    <property type="project" value="UniProtKB-SubCell"/>
</dbReference>
<evidence type="ECO:0000313" key="10">
    <source>
        <dbReference type="Proteomes" id="UP000658382"/>
    </source>
</evidence>
<evidence type="ECO:0000313" key="9">
    <source>
        <dbReference type="EMBL" id="GGJ88441.1"/>
    </source>
</evidence>
<feature type="transmembrane region" description="Helical" evidence="7">
    <location>
        <begin position="142"/>
        <end position="165"/>
    </location>
</feature>
<gene>
    <name evidence="9" type="ORF">GCM10007063_08690</name>
</gene>
<keyword evidence="10" id="KW-1185">Reference proteome</keyword>
<feature type="transmembrane region" description="Helical" evidence="7">
    <location>
        <begin position="252"/>
        <end position="272"/>
    </location>
</feature>
<evidence type="ECO:0000259" key="8">
    <source>
        <dbReference type="PROSITE" id="PS50850"/>
    </source>
</evidence>
<dbReference type="InterPro" id="IPR036259">
    <property type="entry name" value="MFS_trans_sf"/>
</dbReference>
<evidence type="ECO:0000256" key="1">
    <source>
        <dbReference type="ARBA" id="ARBA00004651"/>
    </source>
</evidence>
<protein>
    <submittedName>
        <fullName evidence="9">MFS transporter</fullName>
    </submittedName>
</protein>
<dbReference type="SUPFAM" id="SSF103473">
    <property type="entry name" value="MFS general substrate transporter"/>
    <property type="match status" value="1"/>
</dbReference>
<reference evidence="9" key="2">
    <citation type="submission" date="2020-09" db="EMBL/GenBank/DDBJ databases">
        <authorList>
            <person name="Sun Q."/>
            <person name="Ohkuma M."/>
        </authorList>
    </citation>
    <scope>NUCLEOTIDE SEQUENCE</scope>
    <source>
        <strain evidence="9">JCM 12580</strain>
    </source>
</reference>
<keyword evidence="3" id="KW-1003">Cell membrane</keyword>
<dbReference type="EMBL" id="BMNQ01000006">
    <property type="protein sequence ID" value="GGJ88441.1"/>
    <property type="molecule type" value="Genomic_DNA"/>
</dbReference>
<keyword evidence="5 7" id="KW-1133">Transmembrane helix</keyword>
<proteinExistence type="predicted"/>
<accession>A0A917UVI4</accession>
<dbReference type="Pfam" id="PF07690">
    <property type="entry name" value="MFS_1"/>
    <property type="match status" value="1"/>
</dbReference>
<dbReference type="InterPro" id="IPR011701">
    <property type="entry name" value="MFS"/>
</dbReference>
<dbReference type="Proteomes" id="UP000658382">
    <property type="component" value="Unassembled WGS sequence"/>
</dbReference>
<feature type="transmembrane region" description="Helical" evidence="7">
    <location>
        <begin position="305"/>
        <end position="329"/>
    </location>
</feature>
<name>A0A917UVI4_9BACI</name>
<reference evidence="9" key="1">
    <citation type="journal article" date="2014" name="Int. J. Syst. Evol. Microbiol.">
        <title>Complete genome sequence of Corynebacterium casei LMG S-19264T (=DSM 44701T), isolated from a smear-ripened cheese.</title>
        <authorList>
            <consortium name="US DOE Joint Genome Institute (JGI-PGF)"/>
            <person name="Walter F."/>
            <person name="Albersmeier A."/>
            <person name="Kalinowski J."/>
            <person name="Ruckert C."/>
        </authorList>
    </citation>
    <scope>NUCLEOTIDE SEQUENCE</scope>
    <source>
        <strain evidence="9">JCM 12580</strain>
    </source>
</reference>
<dbReference type="InterPro" id="IPR050171">
    <property type="entry name" value="MFS_Transporters"/>
</dbReference>
<feature type="transmembrane region" description="Helical" evidence="7">
    <location>
        <begin position="369"/>
        <end position="393"/>
    </location>
</feature>
<keyword evidence="2" id="KW-0813">Transport</keyword>
<evidence type="ECO:0000256" key="7">
    <source>
        <dbReference type="SAM" id="Phobius"/>
    </source>
</evidence>
<evidence type="ECO:0000256" key="3">
    <source>
        <dbReference type="ARBA" id="ARBA00022475"/>
    </source>
</evidence>
<feature type="transmembrane region" description="Helical" evidence="7">
    <location>
        <begin position="171"/>
        <end position="190"/>
    </location>
</feature>
<feature type="transmembrane region" description="Helical" evidence="7">
    <location>
        <begin position="341"/>
        <end position="363"/>
    </location>
</feature>
<dbReference type="InterPro" id="IPR020846">
    <property type="entry name" value="MFS_dom"/>
</dbReference>
<keyword evidence="4 7" id="KW-0812">Transmembrane</keyword>
<dbReference type="GO" id="GO:0022857">
    <property type="term" value="F:transmembrane transporter activity"/>
    <property type="evidence" value="ECO:0007669"/>
    <property type="project" value="InterPro"/>
</dbReference>
<comment type="subcellular location">
    <subcellularLocation>
        <location evidence="1">Cell membrane</location>
        <topology evidence="1">Multi-pass membrane protein</topology>
    </subcellularLocation>
</comment>
<feature type="transmembrane region" description="Helical" evidence="7">
    <location>
        <begin position="12"/>
        <end position="32"/>
    </location>
</feature>
<evidence type="ECO:0000256" key="5">
    <source>
        <dbReference type="ARBA" id="ARBA00022989"/>
    </source>
</evidence>
<evidence type="ECO:0000256" key="6">
    <source>
        <dbReference type="ARBA" id="ARBA00023136"/>
    </source>
</evidence>
<sequence>MSMMQEKEASGNRISFIGVAYAFLVVMLGTTLPTPLYPIYGDTFGLSPLMITIIYAFYAIGVIGALLVFGHLSDHIGRRYILIPGVILSAASSLVFLFAGGITLLFIGRILSGLSAGLFTSTATATLVNLAPRHKQAKASMIASGVNMLGLGLGPLLAGVLAQFFTYPMRLVFVVDFAILVPAFIAIWFMPEPVKVKQKVQLKIQKLSVPSEVRVTFIRAVIPVFAGFSMLGLFTAVSPTFLQKVLHFDNKAILGVIVFLAFCASAVGQLLLINTSDHIVLKAGSAVLIIGAMFVGIALQSRSLMILLVGAIVSGVGQAFSFRAGLASVNAKTSSRERGEVTSSFFTIAYIALSIPVVGVGLLAKWTGIQVAGIVFSIVIALLALTALILLFIRRG</sequence>
<dbReference type="Gene3D" id="1.20.1250.20">
    <property type="entry name" value="MFS general substrate transporter like domains"/>
    <property type="match status" value="1"/>
</dbReference>
<feature type="transmembrane region" description="Helical" evidence="7">
    <location>
        <begin position="113"/>
        <end position="130"/>
    </location>
</feature>
<feature type="transmembrane region" description="Helical" evidence="7">
    <location>
        <begin position="216"/>
        <end position="237"/>
    </location>
</feature>
<dbReference type="PROSITE" id="PS50850">
    <property type="entry name" value="MFS"/>
    <property type="match status" value="1"/>
</dbReference>